<dbReference type="GO" id="GO:0016491">
    <property type="term" value="F:oxidoreductase activity"/>
    <property type="evidence" value="ECO:0007669"/>
    <property type="project" value="UniProtKB-KW"/>
</dbReference>
<evidence type="ECO:0000256" key="10">
    <source>
        <dbReference type="SAM" id="MobiDB-lite"/>
    </source>
</evidence>
<dbReference type="InterPro" id="IPR038354">
    <property type="entry name" value="VKOR_sf"/>
</dbReference>
<evidence type="ECO:0000256" key="7">
    <source>
        <dbReference type="ARBA" id="ARBA00023136"/>
    </source>
</evidence>
<dbReference type="InterPro" id="IPR036865">
    <property type="entry name" value="CRAL-TRIO_dom_sf"/>
</dbReference>
<dbReference type="Gene3D" id="3.40.525.10">
    <property type="entry name" value="CRAL-TRIO lipid binding domain"/>
    <property type="match status" value="1"/>
</dbReference>
<dbReference type="InterPro" id="IPR001251">
    <property type="entry name" value="CRAL-TRIO_dom"/>
</dbReference>
<keyword evidence="4" id="KW-0874">Quinone</keyword>
<protein>
    <submittedName>
        <fullName evidence="14">Uncharacterized protein</fullName>
    </submittedName>
</protein>
<feature type="domain" description="CRAL-TRIO" evidence="12">
    <location>
        <begin position="391"/>
        <end position="541"/>
    </location>
</feature>
<dbReference type="Proteomes" id="UP000583929">
    <property type="component" value="Unassembled WGS sequence"/>
</dbReference>
<dbReference type="SUPFAM" id="SSF52833">
    <property type="entry name" value="Thioredoxin-like"/>
    <property type="match status" value="1"/>
</dbReference>
<keyword evidence="9" id="KW-0676">Redox-active center</keyword>
<dbReference type="SMART" id="SM00516">
    <property type="entry name" value="SEC14"/>
    <property type="match status" value="1"/>
</dbReference>
<evidence type="ECO:0000256" key="9">
    <source>
        <dbReference type="ARBA" id="ARBA00023284"/>
    </source>
</evidence>
<feature type="transmembrane region" description="Helical" evidence="11">
    <location>
        <begin position="185"/>
        <end position="203"/>
    </location>
</feature>
<evidence type="ECO:0000313" key="14">
    <source>
        <dbReference type="EMBL" id="KAF4377650.1"/>
    </source>
</evidence>
<dbReference type="GO" id="GO:0048038">
    <property type="term" value="F:quinone binding"/>
    <property type="evidence" value="ECO:0007669"/>
    <property type="project" value="UniProtKB-KW"/>
</dbReference>
<comment type="similarity">
    <text evidence="2">Belongs to the VKOR family.</text>
</comment>
<organism evidence="14 15">
    <name type="scientific">Cannabis sativa</name>
    <name type="common">Hemp</name>
    <name type="synonym">Marijuana</name>
    <dbReference type="NCBI Taxonomy" id="3483"/>
    <lineage>
        <taxon>Eukaryota</taxon>
        <taxon>Viridiplantae</taxon>
        <taxon>Streptophyta</taxon>
        <taxon>Embryophyta</taxon>
        <taxon>Tracheophyta</taxon>
        <taxon>Spermatophyta</taxon>
        <taxon>Magnoliopsida</taxon>
        <taxon>eudicotyledons</taxon>
        <taxon>Gunneridae</taxon>
        <taxon>Pentapetalae</taxon>
        <taxon>rosids</taxon>
        <taxon>fabids</taxon>
        <taxon>Rosales</taxon>
        <taxon>Cannabaceae</taxon>
        <taxon>Cannabis</taxon>
    </lineage>
</organism>
<evidence type="ECO:0000259" key="12">
    <source>
        <dbReference type="SMART" id="SM00516"/>
    </source>
</evidence>
<accession>A0A7J6G6D5</accession>
<keyword evidence="8" id="KW-1015">Disulfide bond</keyword>
<dbReference type="InterPro" id="IPR012932">
    <property type="entry name" value="VKOR"/>
</dbReference>
<feature type="transmembrane region" description="Helical" evidence="11">
    <location>
        <begin position="142"/>
        <end position="165"/>
    </location>
</feature>
<sequence>MRSCSEEQRLRESMATMASFSTPSFSCRSSLPHFNPCSTRLSLTIFQKKNKAFTWLRGCRTLLLPLRCSSQDSEPEPNTTTSSSSSPFSSPSPRDLSYNLYSGLGAIGLLETTYLTYLKLTNSSVFCPIGGGSCSDILNSDYAQIFGVVPLPVIGMVAYGLVTVLGLQFTQKSLPFGLNQTDARLVLLSTTTSMAAASGYFLYILSTKFSGSSCSYCLLSALLSFSLFFITLKDFGLPEIKKELGLQLFVAGLVIVTLNSSYTNSRSGPSSMDNINLPYFPTEITSESTPFAISLAKHLNSIGAKMYGAFWCSHCLEQKEMFGREAAKHLNYVECFPNGFKKGTLMEKSCAEVGIEGFPTWVINGKVLSGELEFSELAEASGFPLDKATQSPNLLEVFKIKGKDKQGRKILRIIGKFFPARILSVDVLRKYLEEKIFPRLGKRKFSVLYVHTGVQRSENFPGISALRSIYEAIPMNVKENLEAVYFVHPGLQSRLFLATFGRLLFTGGGLYGKLRYVSRLDYLWEQVRRNEIEIPEFVYDHDEDLEHRPMMDYGLESDHPRVYDVPAADSPVSMYSMRCIL</sequence>
<evidence type="ECO:0000256" key="8">
    <source>
        <dbReference type="ARBA" id="ARBA00023157"/>
    </source>
</evidence>
<dbReference type="InterPro" id="IPR036249">
    <property type="entry name" value="Thioredoxin-like_sf"/>
</dbReference>
<comment type="caution">
    <text evidence="14">The sequence shown here is derived from an EMBL/GenBank/DDBJ whole genome shotgun (WGS) entry which is preliminary data.</text>
</comment>
<evidence type="ECO:0000256" key="3">
    <source>
        <dbReference type="ARBA" id="ARBA00022692"/>
    </source>
</evidence>
<evidence type="ECO:0000256" key="6">
    <source>
        <dbReference type="ARBA" id="ARBA00023002"/>
    </source>
</evidence>
<dbReference type="Gene3D" id="3.40.30.10">
    <property type="entry name" value="Glutaredoxin"/>
    <property type="match status" value="1"/>
</dbReference>
<dbReference type="InterPro" id="IPR044698">
    <property type="entry name" value="VKOR/LTO1"/>
</dbReference>
<dbReference type="AlphaFoldDB" id="A0A7J6G6D5"/>
<keyword evidence="3 11" id="KW-0812">Transmembrane</keyword>
<dbReference type="SMART" id="SM00756">
    <property type="entry name" value="VKc"/>
    <property type="match status" value="1"/>
</dbReference>
<dbReference type="CDD" id="cd12916">
    <property type="entry name" value="VKOR_1"/>
    <property type="match status" value="1"/>
</dbReference>
<feature type="compositionally biased region" description="Low complexity" evidence="10">
    <location>
        <begin position="76"/>
        <end position="92"/>
    </location>
</feature>
<dbReference type="Gene3D" id="1.20.1440.130">
    <property type="entry name" value="VKOR domain"/>
    <property type="match status" value="1"/>
</dbReference>
<name>A0A7J6G6D5_CANSA</name>
<keyword evidence="7 11" id="KW-0472">Membrane</keyword>
<dbReference type="PANTHER" id="PTHR34573">
    <property type="entry name" value="VKC DOMAIN-CONTAINING PROTEIN"/>
    <property type="match status" value="1"/>
</dbReference>
<keyword evidence="15" id="KW-1185">Reference proteome</keyword>
<evidence type="ECO:0000259" key="13">
    <source>
        <dbReference type="SMART" id="SM00756"/>
    </source>
</evidence>
<feature type="region of interest" description="Disordered" evidence="10">
    <location>
        <begin position="70"/>
        <end position="92"/>
    </location>
</feature>
<feature type="transmembrane region" description="Helical" evidence="11">
    <location>
        <begin position="209"/>
        <end position="232"/>
    </location>
</feature>
<evidence type="ECO:0000256" key="11">
    <source>
        <dbReference type="SAM" id="Phobius"/>
    </source>
</evidence>
<dbReference type="Pfam" id="PF07884">
    <property type="entry name" value="VKOR"/>
    <property type="match status" value="1"/>
</dbReference>
<keyword evidence="6" id="KW-0560">Oxidoreductase</keyword>
<keyword evidence="5 11" id="KW-1133">Transmembrane helix</keyword>
<feature type="domain" description="Vitamin K epoxide reductase" evidence="13">
    <location>
        <begin position="94"/>
        <end position="235"/>
    </location>
</feature>
<evidence type="ECO:0000256" key="5">
    <source>
        <dbReference type="ARBA" id="ARBA00022989"/>
    </source>
</evidence>
<dbReference type="EMBL" id="JAATIQ010000142">
    <property type="protein sequence ID" value="KAF4377650.1"/>
    <property type="molecule type" value="Genomic_DNA"/>
</dbReference>
<evidence type="ECO:0000313" key="15">
    <source>
        <dbReference type="Proteomes" id="UP000583929"/>
    </source>
</evidence>
<dbReference type="Pfam" id="PF13716">
    <property type="entry name" value="CRAL_TRIO_2"/>
    <property type="match status" value="1"/>
</dbReference>
<comment type="subcellular location">
    <subcellularLocation>
        <location evidence="1">Membrane</location>
        <topology evidence="1">Multi-pass membrane protein</topology>
    </subcellularLocation>
</comment>
<dbReference type="CDD" id="cd00170">
    <property type="entry name" value="SEC14"/>
    <property type="match status" value="1"/>
</dbReference>
<evidence type="ECO:0000256" key="4">
    <source>
        <dbReference type="ARBA" id="ARBA00022719"/>
    </source>
</evidence>
<gene>
    <name evidence="14" type="ORF">G4B88_006930</name>
</gene>
<dbReference type="PANTHER" id="PTHR34573:SF1">
    <property type="entry name" value="VITAMIN K EPOXIDE REDUCTASE DOMAIN-CONTAINING PROTEIN"/>
    <property type="match status" value="1"/>
</dbReference>
<evidence type="ECO:0000256" key="2">
    <source>
        <dbReference type="ARBA" id="ARBA00006214"/>
    </source>
</evidence>
<proteinExistence type="inferred from homology"/>
<dbReference type="GO" id="GO:0016020">
    <property type="term" value="C:membrane"/>
    <property type="evidence" value="ECO:0007669"/>
    <property type="project" value="UniProtKB-SubCell"/>
</dbReference>
<reference evidence="14 15" key="1">
    <citation type="journal article" date="2020" name="bioRxiv">
        <title>Sequence and annotation of 42 cannabis genomes reveals extensive copy number variation in cannabinoid synthesis and pathogen resistance genes.</title>
        <authorList>
            <person name="Mckernan K.J."/>
            <person name="Helbert Y."/>
            <person name="Kane L.T."/>
            <person name="Ebling H."/>
            <person name="Zhang L."/>
            <person name="Liu B."/>
            <person name="Eaton Z."/>
            <person name="Mclaughlin S."/>
            <person name="Kingan S."/>
            <person name="Baybayan P."/>
            <person name="Concepcion G."/>
            <person name="Jordan M."/>
            <person name="Riva A."/>
            <person name="Barbazuk W."/>
            <person name="Harkins T."/>
        </authorList>
    </citation>
    <scope>NUCLEOTIDE SEQUENCE [LARGE SCALE GENOMIC DNA]</scope>
    <source>
        <strain evidence="15">cv. Jamaican Lion 4</strain>
        <tissue evidence="14">Leaf</tissue>
    </source>
</reference>
<evidence type="ECO:0000256" key="1">
    <source>
        <dbReference type="ARBA" id="ARBA00004141"/>
    </source>
</evidence>